<feature type="domain" description="Integrase catalytic" evidence="1">
    <location>
        <begin position="27"/>
        <end position="186"/>
    </location>
</feature>
<evidence type="ECO:0000313" key="2">
    <source>
        <dbReference type="EMBL" id="RWS18076.1"/>
    </source>
</evidence>
<gene>
    <name evidence="2" type="ORF">B4U80_10816</name>
</gene>
<dbReference type="VEuPathDB" id="VectorBase:LDEU013964"/>
<sequence length="186" mass="21991">FQEWLQTQNAYTLHKQVNRKFKRTKIVASSIDEQWQADLVDMKEFEKENDGIKYLLTIIDVLSRYAWVLLLKNKSGSCVSNAMKNLFQKRKPVYFQTDKGKEFYNDFVKQLMNKLNIRHFSTENSDIKCAIVERFNRTLKGHVLQDMVNGYNDTLHRSIKMKPSAVNCSNQQMVFKNLYGYNTKIE</sequence>
<dbReference type="AlphaFoldDB" id="A0A443RRZ4"/>
<comment type="caution">
    <text evidence="2">The sequence shown here is derived from an EMBL/GenBank/DDBJ whole genome shotgun (WGS) entry which is preliminary data.</text>
</comment>
<dbReference type="Proteomes" id="UP000288716">
    <property type="component" value="Unassembled WGS sequence"/>
</dbReference>
<dbReference type="InterPro" id="IPR012337">
    <property type="entry name" value="RNaseH-like_sf"/>
</dbReference>
<dbReference type="PANTHER" id="PTHR46585">
    <property type="entry name" value="INTEGRASE CORE DOMAIN CONTAINING PROTEIN"/>
    <property type="match status" value="1"/>
</dbReference>
<organism evidence="2 3">
    <name type="scientific">Leptotrombidium deliense</name>
    <dbReference type="NCBI Taxonomy" id="299467"/>
    <lineage>
        <taxon>Eukaryota</taxon>
        <taxon>Metazoa</taxon>
        <taxon>Ecdysozoa</taxon>
        <taxon>Arthropoda</taxon>
        <taxon>Chelicerata</taxon>
        <taxon>Arachnida</taxon>
        <taxon>Acari</taxon>
        <taxon>Acariformes</taxon>
        <taxon>Trombidiformes</taxon>
        <taxon>Prostigmata</taxon>
        <taxon>Anystina</taxon>
        <taxon>Parasitengona</taxon>
        <taxon>Trombiculoidea</taxon>
        <taxon>Trombiculidae</taxon>
        <taxon>Leptotrombidium</taxon>
    </lineage>
</organism>
<proteinExistence type="predicted"/>
<dbReference type="PROSITE" id="PS50994">
    <property type="entry name" value="INTEGRASE"/>
    <property type="match status" value="1"/>
</dbReference>
<evidence type="ECO:0000313" key="3">
    <source>
        <dbReference type="Proteomes" id="UP000288716"/>
    </source>
</evidence>
<reference evidence="2 3" key="1">
    <citation type="journal article" date="2018" name="Gigascience">
        <title>Genomes of trombidid mites reveal novel predicted allergens and laterally-transferred genes associated with secondary metabolism.</title>
        <authorList>
            <person name="Dong X."/>
            <person name="Chaisiri K."/>
            <person name="Xia D."/>
            <person name="Armstrong S.D."/>
            <person name="Fang Y."/>
            <person name="Donnelly M.J."/>
            <person name="Kadowaki T."/>
            <person name="McGarry J.W."/>
            <person name="Darby A.C."/>
            <person name="Makepeace B.L."/>
        </authorList>
    </citation>
    <scope>NUCLEOTIDE SEQUENCE [LARGE SCALE GENOMIC DNA]</scope>
    <source>
        <strain evidence="2">UoL-UT</strain>
    </source>
</reference>
<dbReference type="InterPro" id="IPR036397">
    <property type="entry name" value="RNaseH_sf"/>
</dbReference>
<dbReference type="PANTHER" id="PTHR46585:SF1">
    <property type="entry name" value="CHROMO DOMAIN-CONTAINING PROTEIN"/>
    <property type="match status" value="1"/>
</dbReference>
<protein>
    <recommendedName>
        <fullName evidence="1">Integrase catalytic domain-containing protein</fullName>
    </recommendedName>
</protein>
<dbReference type="OrthoDB" id="6437263at2759"/>
<feature type="non-terminal residue" evidence="2">
    <location>
        <position position="186"/>
    </location>
</feature>
<dbReference type="Gene3D" id="3.30.420.10">
    <property type="entry name" value="Ribonuclease H-like superfamily/Ribonuclease H"/>
    <property type="match status" value="1"/>
</dbReference>
<feature type="non-terminal residue" evidence="2">
    <location>
        <position position="1"/>
    </location>
</feature>
<dbReference type="InterPro" id="IPR001584">
    <property type="entry name" value="Integrase_cat-core"/>
</dbReference>
<dbReference type="GO" id="GO:0003676">
    <property type="term" value="F:nucleic acid binding"/>
    <property type="evidence" value="ECO:0007669"/>
    <property type="project" value="InterPro"/>
</dbReference>
<dbReference type="GO" id="GO:0015074">
    <property type="term" value="P:DNA integration"/>
    <property type="evidence" value="ECO:0007669"/>
    <property type="project" value="InterPro"/>
</dbReference>
<keyword evidence="3" id="KW-1185">Reference proteome</keyword>
<accession>A0A443RRZ4</accession>
<dbReference type="Pfam" id="PF00665">
    <property type="entry name" value="rve"/>
    <property type="match status" value="1"/>
</dbReference>
<evidence type="ECO:0000259" key="1">
    <source>
        <dbReference type="PROSITE" id="PS50994"/>
    </source>
</evidence>
<name>A0A443RRZ4_9ACAR</name>
<dbReference type="EMBL" id="NCKV01046579">
    <property type="protein sequence ID" value="RWS18076.1"/>
    <property type="molecule type" value="Genomic_DNA"/>
</dbReference>
<dbReference type="SUPFAM" id="SSF53098">
    <property type="entry name" value="Ribonuclease H-like"/>
    <property type="match status" value="1"/>
</dbReference>